<feature type="domain" description="4Fe-4S ferredoxin-type" evidence="3">
    <location>
        <begin position="388"/>
        <end position="415"/>
    </location>
</feature>
<keyword evidence="1" id="KW-0479">Metal-binding</keyword>
<evidence type="ECO:0000256" key="1">
    <source>
        <dbReference type="ARBA" id="ARBA00022485"/>
    </source>
</evidence>
<dbReference type="EMBL" id="CP031305">
    <property type="protein sequence ID" value="QCC55240.1"/>
    <property type="molecule type" value="Genomic_DNA"/>
</dbReference>
<feature type="region of interest" description="Disordered" evidence="2">
    <location>
        <begin position="288"/>
        <end position="315"/>
    </location>
</feature>
<dbReference type="Gene3D" id="3.40.50.10420">
    <property type="entry name" value="NagB/RpiA/CoA transferase-like"/>
    <property type="match status" value="1"/>
</dbReference>
<protein>
    <submittedName>
        <fullName evidence="4">4Fe-4S dicluster domain-containing protein</fullName>
    </submittedName>
</protein>
<dbReference type="Pfam" id="PF13183">
    <property type="entry name" value="Fer4_8"/>
    <property type="match status" value="1"/>
</dbReference>
<dbReference type="InterPro" id="IPR024185">
    <property type="entry name" value="FTHF_cligase-like_sf"/>
</dbReference>
<dbReference type="GO" id="GO:0051539">
    <property type="term" value="F:4 iron, 4 sulfur cluster binding"/>
    <property type="evidence" value="ECO:0007669"/>
    <property type="project" value="UniProtKB-KW"/>
</dbReference>
<dbReference type="PANTHER" id="PTHR47153">
    <property type="entry name" value="LACTATE UTILIZATION PROTEIN B"/>
    <property type="match status" value="1"/>
</dbReference>
<dbReference type="Gene3D" id="3.30.70.20">
    <property type="match status" value="1"/>
</dbReference>
<dbReference type="GeneID" id="39852107"/>
<reference evidence="4 5" key="1">
    <citation type="journal article" date="2019" name="Nat. Commun.">
        <title>A new type of DNA phosphorothioation-based antiviral system in archaea.</title>
        <authorList>
            <person name="Xiong L."/>
            <person name="Liu S."/>
            <person name="Chen S."/>
            <person name="Xiao Y."/>
            <person name="Zhu B."/>
            <person name="Gao Y."/>
            <person name="Zhang Y."/>
            <person name="Chen B."/>
            <person name="Luo J."/>
            <person name="Deng Z."/>
            <person name="Chen X."/>
            <person name="Wang L."/>
            <person name="Chen S."/>
        </authorList>
    </citation>
    <scope>NUCLEOTIDE SEQUENCE [LARGE SCALE GENOMIC DNA]</scope>
    <source>
        <strain evidence="4 5">JCM 10635</strain>
    </source>
</reference>
<evidence type="ECO:0000256" key="2">
    <source>
        <dbReference type="SAM" id="MobiDB-lite"/>
    </source>
</evidence>
<organism evidence="4 5">
    <name type="scientific">Natronorubrum bangense</name>
    <dbReference type="NCBI Taxonomy" id="61858"/>
    <lineage>
        <taxon>Archaea</taxon>
        <taxon>Methanobacteriati</taxon>
        <taxon>Methanobacteriota</taxon>
        <taxon>Stenosarchaea group</taxon>
        <taxon>Halobacteria</taxon>
        <taxon>Halobacteriales</taxon>
        <taxon>Natrialbaceae</taxon>
        <taxon>Natronorubrum</taxon>
    </lineage>
</organism>
<dbReference type="InterPro" id="IPR017896">
    <property type="entry name" value="4Fe4S_Fe-S-bd"/>
</dbReference>
<dbReference type="SUPFAM" id="SSF100950">
    <property type="entry name" value="NagB/RpiA/CoA transferase-like"/>
    <property type="match status" value="1"/>
</dbReference>
<dbReference type="AlphaFoldDB" id="A0A4D6HN60"/>
<dbReference type="PROSITE" id="PS00198">
    <property type="entry name" value="4FE4S_FER_1"/>
    <property type="match status" value="1"/>
</dbReference>
<dbReference type="Proteomes" id="UP000296822">
    <property type="component" value="Chromosome"/>
</dbReference>
<dbReference type="RefSeq" id="WP_006064444.1">
    <property type="nucleotide sequence ID" value="NZ_CP031305.1"/>
</dbReference>
<dbReference type="KEGG" id="nbg:DV706_12630"/>
<dbReference type="GO" id="GO:0016491">
    <property type="term" value="F:oxidoreductase activity"/>
    <property type="evidence" value="ECO:0007669"/>
    <property type="project" value="UniProtKB-ARBA"/>
</dbReference>
<keyword evidence="1" id="KW-0411">Iron-sulfur</keyword>
<dbReference type="PANTHER" id="PTHR47153:SF2">
    <property type="entry name" value="LACTATE UTILIZATION PROTEIN B"/>
    <property type="match status" value="1"/>
</dbReference>
<dbReference type="InterPro" id="IPR003741">
    <property type="entry name" value="LUD_dom"/>
</dbReference>
<dbReference type="InterPro" id="IPR004452">
    <property type="entry name" value="LutB/LldF"/>
</dbReference>
<dbReference type="Pfam" id="PF02589">
    <property type="entry name" value="LUD_dom"/>
    <property type="match status" value="1"/>
</dbReference>
<dbReference type="GO" id="GO:0006089">
    <property type="term" value="P:lactate metabolic process"/>
    <property type="evidence" value="ECO:0007669"/>
    <property type="project" value="InterPro"/>
</dbReference>
<evidence type="ECO:0000313" key="5">
    <source>
        <dbReference type="Proteomes" id="UP000296822"/>
    </source>
</evidence>
<dbReference type="InterPro" id="IPR017900">
    <property type="entry name" value="4Fe4S_Fe_S_CS"/>
</dbReference>
<dbReference type="InterPro" id="IPR037171">
    <property type="entry name" value="NagB/RpiA_transferase-like"/>
</dbReference>
<keyword evidence="1" id="KW-0004">4Fe-4S</keyword>
<accession>A0A4D6HN60</accession>
<sequence length="774" mass="83777">MAERTHQPGSRSETAARIRQLLETEGEAVHAHSSAMSARQAQTYAETDDIETLRADARAIKEEAIDRLPELLETVREAVEANGGTVYVADDAADANAYVSDVVADRSTPVDGDQPSVVKSKSMTTEEIDLNEALETNGTDVYETDLGEWVLQVADDTPSHIVGPAMHISQPEIAELFTERFDPDEPFETAESLTRFARDYLGERIREADVGITGANFVVAETGTMALVTNEGNARKCAVTPDTHVAIAGVEKLIPSVRDLEPFVDLIAKSATGQPISQYVTMLTPPTASPTLDFDAPDRPLAGTDADANTSSAGTEPDREFHLVLLDNGRMDMREDDLLRETLYCIRCGACSNSCSNFQAVGGHAFGGETYSGGIATGWEAGVHGQESAAEFNDLCTGCSQCVNACPVKIDIPWMNTVVRDRINREGNGESYDFLVDGLTPDAETGGLDLGKRFFGNIGTVAKLGSATAPVSNWLAQTGPARRVLESTLGIDQRRDLPSFQRETLVDWFEARGGVATSRRRAERATSEASEADVDREAVLYPDVYTNYVDTGRGKAAVRTLEALGVPVSVPDLPESGRAPLSQGMVATADRQASRLYGAVVEDLDAGRDLVVIEPSELAAFHREYERLLPDRSFERLRDNSYEVCHYVYGLLEHGADADALATADGGTDEQAMSIAYHSHCQQRTLGLEAPTTALLERCGYDPRTSSVECCGMAGSFGYKQEYYELSMDVGDRLAQEFETAETVVASGTSCGDQLETLLERDVPHPIELLAPPR</sequence>
<evidence type="ECO:0000313" key="4">
    <source>
        <dbReference type="EMBL" id="QCC55240.1"/>
    </source>
</evidence>
<evidence type="ECO:0000259" key="3">
    <source>
        <dbReference type="PROSITE" id="PS51379"/>
    </source>
</evidence>
<dbReference type="PROSITE" id="PS51379">
    <property type="entry name" value="4FE4S_FER_2"/>
    <property type="match status" value="1"/>
</dbReference>
<dbReference type="SUPFAM" id="SSF46548">
    <property type="entry name" value="alpha-helical ferredoxin"/>
    <property type="match status" value="1"/>
</dbReference>
<name>A0A4D6HN60_9EURY</name>
<gene>
    <name evidence="4" type="ORF">DV706_12630</name>
</gene>
<keyword evidence="1" id="KW-0408">Iron</keyword>
<proteinExistence type="predicted"/>